<dbReference type="PANTHER" id="PTHR33710:SF62">
    <property type="entry name" value="DUF4283 DOMAIN PROTEIN"/>
    <property type="match status" value="1"/>
</dbReference>
<organism evidence="1 2">
    <name type="scientific">Senna tora</name>
    <dbReference type="NCBI Taxonomy" id="362788"/>
    <lineage>
        <taxon>Eukaryota</taxon>
        <taxon>Viridiplantae</taxon>
        <taxon>Streptophyta</taxon>
        <taxon>Embryophyta</taxon>
        <taxon>Tracheophyta</taxon>
        <taxon>Spermatophyta</taxon>
        <taxon>Magnoliopsida</taxon>
        <taxon>eudicotyledons</taxon>
        <taxon>Gunneridae</taxon>
        <taxon>Pentapetalae</taxon>
        <taxon>rosids</taxon>
        <taxon>fabids</taxon>
        <taxon>Fabales</taxon>
        <taxon>Fabaceae</taxon>
        <taxon>Caesalpinioideae</taxon>
        <taxon>Cassia clade</taxon>
        <taxon>Senna</taxon>
    </lineage>
</organism>
<keyword evidence="2" id="KW-1185">Reference proteome</keyword>
<dbReference type="AlphaFoldDB" id="A0A834TQH8"/>
<dbReference type="Proteomes" id="UP000634136">
    <property type="component" value="Unassembled WGS sequence"/>
</dbReference>
<dbReference type="GO" id="GO:0004519">
    <property type="term" value="F:endonuclease activity"/>
    <property type="evidence" value="ECO:0007669"/>
    <property type="project" value="UniProtKB-KW"/>
</dbReference>
<dbReference type="OrthoDB" id="1433660at2759"/>
<evidence type="ECO:0000313" key="1">
    <source>
        <dbReference type="EMBL" id="KAF7826813.1"/>
    </source>
</evidence>
<dbReference type="PANTHER" id="PTHR33710">
    <property type="entry name" value="BNAC02G09200D PROTEIN"/>
    <property type="match status" value="1"/>
</dbReference>
<keyword evidence="1" id="KW-0540">Nuclease</keyword>
<dbReference type="GO" id="GO:0004527">
    <property type="term" value="F:exonuclease activity"/>
    <property type="evidence" value="ECO:0007669"/>
    <property type="project" value="UniProtKB-KW"/>
</dbReference>
<evidence type="ECO:0000313" key="2">
    <source>
        <dbReference type="Proteomes" id="UP000634136"/>
    </source>
</evidence>
<comment type="caution">
    <text evidence="1">The sequence shown here is derived from an EMBL/GenBank/DDBJ whole genome shotgun (WGS) entry which is preliminary data.</text>
</comment>
<protein>
    <submittedName>
        <fullName evidence="1">Endonuclease/exonuclease/phosphatase</fullName>
    </submittedName>
</protein>
<proteinExistence type="predicted"/>
<keyword evidence="1" id="KW-0269">Exonuclease</keyword>
<dbReference type="EMBL" id="JAAIUW010000006">
    <property type="protein sequence ID" value="KAF7826813.1"/>
    <property type="molecule type" value="Genomic_DNA"/>
</dbReference>
<accession>A0A834TQH8</accession>
<reference evidence="1" key="1">
    <citation type="submission" date="2020-09" db="EMBL/GenBank/DDBJ databases">
        <title>Genome-Enabled Discovery of Anthraquinone Biosynthesis in Senna tora.</title>
        <authorList>
            <person name="Kang S.-H."/>
            <person name="Pandey R.P."/>
            <person name="Lee C.-M."/>
            <person name="Sim J.-S."/>
            <person name="Jeong J.-T."/>
            <person name="Choi B.-S."/>
            <person name="Jung M."/>
            <person name="Ginzburg D."/>
            <person name="Zhao K."/>
            <person name="Won S.Y."/>
            <person name="Oh T.-J."/>
            <person name="Yu Y."/>
            <person name="Kim N.-H."/>
            <person name="Lee O.R."/>
            <person name="Lee T.-H."/>
            <person name="Bashyal P."/>
            <person name="Kim T.-S."/>
            <person name="Lee W.-H."/>
            <person name="Kawkins C."/>
            <person name="Kim C.-K."/>
            <person name="Kim J.S."/>
            <person name="Ahn B.O."/>
            <person name="Rhee S.Y."/>
            <person name="Sohng J.K."/>
        </authorList>
    </citation>
    <scope>NUCLEOTIDE SEQUENCE</scope>
    <source>
        <tissue evidence="1">Leaf</tissue>
    </source>
</reference>
<name>A0A834TQH8_9FABA</name>
<keyword evidence="1" id="KW-0255">Endonuclease</keyword>
<sequence length="235" mass="27252">MSSSEKLSRCNTLSGATQFKALMNSFEMMIYMLKETDLLGTMEDWEMQLCGKSWLEKFPEIEVLCLTSLCSDHSPLLAKMYDTIPFRPRPFRFEAMWLLDDTCEKVVKDAWQINKGSLAYLFVQKWIMDRVIAPNQNGADSILLASQLMNFIHKARKVKTKWCTYKLDIQKAYDNISWDFLEAAYVGSKYWWSPQSSAQSIDMQGYDDINHIMLEKKGYVQLLHNDGNDLSQAMS</sequence>
<keyword evidence="1" id="KW-0378">Hydrolase</keyword>
<gene>
    <name evidence="1" type="ORF">G2W53_017977</name>
</gene>